<name>B9RLU8_RICCO</name>
<organism evidence="2 3">
    <name type="scientific">Ricinus communis</name>
    <name type="common">Castor bean</name>
    <dbReference type="NCBI Taxonomy" id="3988"/>
    <lineage>
        <taxon>Eukaryota</taxon>
        <taxon>Viridiplantae</taxon>
        <taxon>Streptophyta</taxon>
        <taxon>Embryophyta</taxon>
        <taxon>Tracheophyta</taxon>
        <taxon>Spermatophyta</taxon>
        <taxon>Magnoliopsida</taxon>
        <taxon>eudicotyledons</taxon>
        <taxon>Gunneridae</taxon>
        <taxon>Pentapetalae</taxon>
        <taxon>rosids</taxon>
        <taxon>fabids</taxon>
        <taxon>Malpighiales</taxon>
        <taxon>Euphorbiaceae</taxon>
        <taxon>Acalyphoideae</taxon>
        <taxon>Acalypheae</taxon>
        <taxon>Ricinus</taxon>
    </lineage>
</organism>
<protein>
    <submittedName>
        <fullName evidence="2">Uncharacterized protein</fullName>
    </submittedName>
</protein>
<feature type="transmembrane region" description="Helical" evidence="1">
    <location>
        <begin position="29"/>
        <end position="49"/>
    </location>
</feature>
<feature type="transmembrane region" description="Helical" evidence="1">
    <location>
        <begin position="100"/>
        <end position="121"/>
    </location>
</feature>
<dbReference type="PANTHER" id="PTHR33133">
    <property type="entry name" value="OS08G0107100 PROTEIN-RELATED"/>
    <property type="match status" value="1"/>
</dbReference>
<feature type="transmembrane region" description="Helical" evidence="1">
    <location>
        <begin position="69"/>
        <end position="88"/>
    </location>
</feature>
<dbReference type="GO" id="GO:0016020">
    <property type="term" value="C:membrane"/>
    <property type="evidence" value="ECO:0000318"/>
    <property type="project" value="GO_Central"/>
</dbReference>
<dbReference type="KEGG" id="rcu:8263390"/>
<accession>B9RLU8</accession>
<dbReference type="Proteomes" id="UP000008311">
    <property type="component" value="Unassembled WGS sequence"/>
</dbReference>
<feature type="transmembrane region" description="Helical" evidence="1">
    <location>
        <begin position="127"/>
        <end position="145"/>
    </location>
</feature>
<feature type="transmembrane region" description="Helical" evidence="1">
    <location>
        <begin position="152"/>
        <end position="172"/>
    </location>
</feature>
<dbReference type="OrthoDB" id="687732at2759"/>
<dbReference type="OMA" id="CIFFKSC"/>
<keyword evidence="1" id="KW-0472">Membrane</keyword>
<dbReference type="InParanoid" id="B9RLU8"/>
<keyword evidence="1" id="KW-0812">Transmembrane</keyword>
<feature type="transmembrane region" description="Helical" evidence="1">
    <location>
        <begin position="238"/>
        <end position="260"/>
    </location>
</feature>
<dbReference type="PANTHER" id="PTHR33133:SF3">
    <property type="entry name" value="TRANSMEMBRANE PROTEIN"/>
    <property type="match status" value="1"/>
</dbReference>
<feature type="transmembrane region" description="Helical" evidence="1">
    <location>
        <begin position="184"/>
        <end position="211"/>
    </location>
</feature>
<evidence type="ECO:0000313" key="3">
    <source>
        <dbReference type="Proteomes" id="UP000008311"/>
    </source>
</evidence>
<sequence>MEEDHNSRIPMARTGKIIRRSIHTFLQNYQYFTSGSALLALPFSVSILLSQALLVPSSNSLFPTVHSRLQALFRAAGFPLSSEFFTILSLKLSQTISSSVFALPFTLTFLLFAKASVIQALNKSKPTLSSPSFSCIICIFNPLLLTYIFNTFLIISANATAFCLLFLSFNFLEGFGFSSPNSCLLLSAAGAVLYSIILANALITCNLALVLSGGEKSGGFMAFLKACVMIRGRTSTALSLALPASISLAGIEALFQYRIVRPYNHRGQTASSLMVMEGMLIAYLYSVFIVLDTVATCIFLESCNRNSCIDQEEGRFAYRIEILEEDYQGGYVSSKATQELP</sequence>
<keyword evidence="3" id="KW-1185">Reference proteome</keyword>
<evidence type="ECO:0000256" key="1">
    <source>
        <dbReference type="SAM" id="Phobius"/>
    </source>
</evidence>
<dbReference type="eggNOG" id="ENOG502QQZM">
    <property type="taxonomic scope" value="Eukaryota"/>
</dbReference>
<dbReference type="EMBL" id="EQ973788">
    <property type="protein sequence ID" value="EEF47823.1"/>
    <property type="molecule type" value="Genomic_DNA"/>
</dbReference>
<dbReference type="AlphaFoldDB" id="B9RLU8"/>
<dbReference type="FunCoup" id="B9RLU8">
    <property type="interactions" value="71"/>
</dbReference>
<keyword evidence="1" id="KW-1133">Transmembrane helix</keyword>
<evidence type="ECO:0000313" key="2">
    <source>
        <dbReference type="EMBL" id="EEF47823.1"/>
    </source>
</evidence>
<feature type="transmembrane region" description="Helical" evidence="1">
    <location>
        <begin position="280"/>
        <end position="300"/>
    </location>
</feature>
<reference evidence="3" key="1">
    <citation type="journal article" date="2010" name="Nat. Biotechnol.">
        <title>Draft genome sequence of the oilseed species Ricinus communis.</title>
        <authorList>
            <person name="Chan A.P."/>
            <person name="Crabtree J."/>
            <person name="Zhao Q."/>
            <person name="Lorenzi H."/>
            <person name="Orvis J."/>
            <person name="Puiu D."/>
            <person name="Melake-Berhan A."/>
            <person name="Jones K.M."/>
            <person name="Redman J."/>
            <person name="Chen G."/>
            <person name="Cahoon E.B."/>
            <person name="Gedil M."/>
            <person name="Stanke M."/>
            <person name="Haas B.J."/>
            <person name="Wortman J.R."/>
            <person name="Fraser-Liggett C.M."/>
            <person name="Ravel J."/>
            <person name="Rabinowicz P.D."/>
        </authorList>
    </citation>
    <scope>NUCLEOTIDE SEQUENCE [LARGE SCALE GENOMIC DNA]</scope>
    <source>
        <strain evidence="3">cv. Hale</strain>
    </source>
</reference>
<proteinExistence type="predicted"/>
<dbReference type="STRING" id="3988.B9RLU8"/>
<gene>
    <name evidence="2" type="ORF">RCOM_1471050</name>
</gene>